<evidence type="ECO:0000259" key="8">
    <source>
        <dbReference type="Pfam" id="PF20684"/>
    </source>
</evidence>
<feature type="compositionally biased region" description="Low complexity" evidence="6">
    <location>
        <begin position="288"/>
        <end position="305"/>
    </location>
</feature>
<dbReference type="InterPro" id="IPR049326">
    <property type="entry name" value="Rhodopsin_dom_fungi"/>
</dbReference>
<feature type="region of interest" description="Disordered" evidence="6">
    <location>
        <begin position="271"/>
        <end position="313"/>
    </location>
</feature>
<evidence type="ECO:0000256" key="7">
    <source>
        <dbReference type="SAM" id="Phobius"/>
    </source>
</evidence>
<dbReference type="Pfam" id="PF20684">
    <property type="entry name" value="Fung_rhodopsin"/>
    <property type="match status" value="2"/>
</dbReference>
<comment type="caution">
    <text evidence="9">The sequence shown here is derived from an EMBL/GenBank/DDBJ whole genome shotgun (WGS) entry which is preliminary data.</text>
</comment>
<keyword evidence="10" id="KW-1185">Reference proteome</keyword>
<evidence type="ECO:0000256" key="3">
    <source>
        <dbReference type="ARBA" id="ARBA00022989"/>
    </source>
</evidence>
<evidence type="ECO:0000313" key="9">
    <source>
        <dbReference type="EMBL" id="KAF6219630.1"/>
    </source>
</evidence>
<feature type="compositionally biased region" description="Basic and acidic residues" evidence="6">
    <location>
        <begin position="397"/>
        <end position="407"/>
    </location>
</feature>
<sequence length="407" mass="43989">MADHFEGLIPPGDPGRAETGAIYGAVITVTVLATIAVIFRFVARRKSEASISYDDYSIVLALVFLYGLNIDTIIAAALWGLGEHFFTLSKDQLLHFQKNGLASLALYFTTNATTKMSLLLLYYRLFSPSRRFRLAVYTAAVVVVAWWMAVLFADIFQCVPVNAFWAFHVKNVKTARCMDTFTFSIGTGVSNLVTDIMKISLTGVFLLGFFVCAISIVRIVKLVAAGRLDPTYSLGIAFTWSSVEPSVGIISACLPIMRALFNNRLFSTGVPPHPRSNKTPSAKKIPMTTTTSSSQPASATVASPVHGHFTRLDGPTYRDQLELSYRDRWGLASSGRTDDGDGNGGGGGGGGGPVANGSYGDRKGVSWLMYGPGKGDEALEEGSGVQEPGFQLRQWPRGREGPDWRGG</sequence>
<feature type="region of interest" description="Disordered" evidence="6">
    <location>
        <begin position="332"/>
        <end position="407"/>
    </location>
</feature>
<keyword evidence="3 7" id="KW-1133">Transmembrane helix</keyword>
<evidence type="ECO:0000313" key="10">
    <source>
        <dbReference type="Proteomes" id="UP000593566"/>
    </source>
</evidence>
<dbReference type="GO" id="GO:0016020">
    <property type="term" value="C:membrane"/>
    <property type="evidence" value="ECO:0007669"/>
    <property type="project" value="UniProtKB-SubCell"/>
</dbReference>
<dbReference type="RefSeq" id="XP_037149065.1">
    <property type="nucleotide sequence ID" value="XM_037295018.1"/>
</dbReference>
<evidence type="ECO:0000256" key="6">
    <source>
        <dbReference type="SAM" id="MobiDB-lite"/>
    </source>
</evidence>
<keyword evidence="4 7" id="KW-0472">Membrane</keyword>
<proteinExistence type="inferred from homology"/>
<organism evidence="9 10">
    <name type="scientific">Letharia lupina</name>
    <dbReference type="NCBI Taxonomy" id="560253"/>
    <lineage>
        <taxon>Eukaryota</taxon>
        <taxon>Fungi</taxon>
        <taxon>Dikarya</taxon>
        <taxon>Ascomycota</taxon>
        <taxon>Pezizomycotina</taxon>
        <taxon>Lecanoromycetes</taxon>
        <taxon>OSLEUM clade</taxon>
        <taxon>Lecanoromycetidae</taxon>
        <taxon>Lecanorales</taxon>
        <taxon>Lecanorineae</taxon>
        <taxon>Parmeliaceae</taxon>
        <taxon>Letharia</taxon>
    </lineage>
</organism>
<reference evidence="9 10" key="1">
    <citation type="journal article" date="2020" name="Genomics">
        <title>Complete, high-quality genomes from long-read metagenomic sequencing of two wolf lichen thalli reveals enigmatic genome architecture.</title>
        <authorList>
            <person name="McKenzie S.K."/>
            <person name="Walston R.F."/>
            <person name="Allen J.L."/>
        </authorList>
    </citation>
    <scope>NUCLEOTIDE SEQUENCE [LARGE SCALE GENOMIC DNA]</scope>
    <source>
        <strain evidence="9">WasteWater1</strain>
    </source>
</reference>
<dbReference type="AlphaFoldDB" id="A0A8H6C9Q9"/>
<feature type="domain" description="Rhodopsin" evidence="8">
    <location>
        <begin position="198"/>
        <end position="262"/>
    </location>
</feature>
<feature type="domain" description="Rhodopsin" evidence="8">
    <location>
        <begin position="39"/>
        <end position="197"/>
    </location>
</feature>
<evidence type="ECO:0000256" key="2">
    <source>
        <dbReference type="ARBA" id="ARBA00022692"/>
    </source>
</evidence>
<feature type="transmembrane region" description="Helical" evidence="7">
    <location>
        <begin position="134"/>
        <end position="156"/>
    </location>
</feature>
<dbReference type="GeneID" id="59332508"/>
<feature type="transmembrane region" description="Helical" evidence="7">
    <location>
        <begin position="101"/>
        <end position="122"/>
    </location>
</feature>
<protein>
    <recommendedName>
        <fullName evidence="8">Rhodopsin domain-containing protein</fullName>
    </recommendedName>
</protein>
<gene>
    <name evidence="9" type="ORF">HO133_004099</name>
</gene>
<comment type="similarity">
    <text evidence="5">Belongs to the SAT4 family.</text>
</comment>
<dbReference type="PANTHER" id="PTHR33048">
    <property type="entry name" value="PTH11-LIKE INTEGRAL MEMBRANE PROTEIN (AFU_ORTHOLOGUE AFUA_5G11245)"/>
    <property type="match status" value="1"/>
</dbReference>
<feature type="transmembrane region" description="Helical" evidence="7">
    <location>
        <begin position="55"/>
        <end position="81"/>
    </location>
</feature>
<name>A0A8H6C9Q9_9LECA</name>
<dbReference type="Proteomes" id="UP000593566">
    <property type="component" value="Unassembled WGS sequence"/>
</dbReference>
<dbReference type="PANTHER" id="PTHR33048:SF47">
    <property type="entry name" value="INTEGRAL MEMBRANE PROTEIN-RELATED"/>
    <property type="match status" value="1"/>
</dbReference>
<evidence type="ECO:0000256" key="4">
    <source>
        <dbReference type="ARBA" id="ARBA00023136"/>
    </source>
</evidence>
<dbReference type="InterPro" id="IPR052337">
    <property type="entry name" value="SAT4-like"/>
</dbReference>
<accession>A0A8H6C9Q9</accession>
<feature type="transmembrane region" description="Helical" evidence="7">
    <location>
        <begin position="20"/>
        <end position="43"/>
    </location>
</feature>
<comment type="subcellular location">
    <subcellularLocation>
        <location evidence="1">Membrane</location>
        <topology evidence="1">Multi-pass membrane protein</topology>
    </subcellularLocation>
</comment>
<dbReference type="EMBL" id="JACCJB010000019">
    <property type="protein sequence ID" value="KAF6219630.1"/>
    <property type="molecule type" value="Genomic_DNA"/>
</dbReference>
<feature type="compositionally biased region" description="Gly residues" evidence="6">
    <location>
        <begin position="342"/>
        <end position="354"/>
    </location>
</feature>
<feature type="transmembrane region" description="Helical" evidence="7">
    <location>
        <begin position="199"/>
        <end position="220"/>
    </location>
</feature>
<keyword evidence="2 7" id="KW-0812">Transmembrane</keyword>
<evidence type="ECO:0000256" key="5">
    <source>
        <dbReference type="ARBA" id="ARBA00038359"/>
    </source>
</evidence>
<evidence type="ECO:0000256" key="1">
    <source>
        <dbReference type="ARBA" id="ARBA00004141"/>
    </source>
</evidence>